<name>A0A8H9KYI4_9SPHI</name>
<dbReference type="Proteomes" id="UP000614460">
    <property type="component" value="Unassembled WGS sequence"/>
</dbReference>
<protein>
    <recommendedName>
        <fullName evidence="3">VOC domain-containing protein</fullName>
    </recommendedName>
</protein>
<dbReference type="AlphaFoldDB" id="A0A8H9KYI4"/>
<keyword evidence="2" id="KW-1185">Reference proteome</keyword>
<evidence type="ECO:0000313" key="1">
    <source>
        <dbReference type="EMBL" id="GGE27508.1"/>
    </source>
</evidence>
<evidence type="ECO:0000313" key="2">
    <source>
        <dbReference type="Proteomes" id="UP000614460"/>
    </source>
</evidence>
<dbReference type="InterPro" id="IPR029068">
    <property type="entry name" value="Glyas_Bleomycin-R_OHBP_Dase"/>
</dbReference>
<reference evidence="1" key="2">
    <citation type="submission" date="2020-09" db="EMBL/GenBank/DDBJ databases">
        <authorList>
            <person name="Sun Q."/>
            <person name="Zhou Y."/>
        </authorList>
    </citation>
    <scope>NUCLEOTIDE SEQUENCE</scope>
    <source>
        <strain evidence="1">CGMCC 1.15966</strain>
    </source>
</reference>
<dbReference type="RefSeq" id="WP_094258004.1">
    <property type="nucleotide sequence ID" value="NZ_BMKM01000007.1"/>
</dbReference>
<reference evidence="1" key="1">
    <citation type="journal article" date="2014" name="Int. J. Syst. Evol. Microbiol.">
        <title>Complete genome sequence of Corynebacterium casei LMG S-19264T (=DSM 44701T), isolated from a smear-ripened cheese.</title>
        <authorList>
            <consortium name="US DOE Joint Genome Institute (JGI-PGF)"/>
            <person name="Walter F."/>
            <person name="Albersmeier A."/>
            <person name="Kalinowski J."/>
            <person name="Ruckert C."/>
        </authorList>
    </citation>
    <scope>NUCLEOTIDE SEQUENCE</scope>
    <source>
        <strain evidence="1">CGMCC 1.15966</strain>
    </source>
</reference>
<accession>A0A8H9KYI4</accession>
<gene>
    <name evidence="1" type="ORF">GCM10011516_26450</name>
</gene>
<dbReference type="SUPFAM" id="SSF54593">
    <property type="entry name" value="Glyoxalase/Bleomycin resistance protein/Dihydroxybiphenyl dioxygenase"/>
    <property type="match status" value="1"/>
</dbReference>
<organism evidence="1 2">
    <name type="scientific">Sphingobacterium cellulitidis</name>
    <dbReference type="NCBI Taxonomy" id="1768011"/>
    <lineage>
        <taxon>Bacteria</taxon>
        <taxon>Pseudomonadati</taxon>
        <taxon>Bacteroidota</taxon>
        <taxon>Sphingobacteriia</taxon>
        <taxon>Sphingobacteriales</taxon>
        <taxon>Sphingobacteriaceae</taxon>
        <taxon>Sphingobacterium</taxon>
    </lineage>
</organism>
<proteinExistence type="predicted"/>
<evidence type="ECO:0008006" key="3">
    <source>
        <dbReference type="Google" id="ProtNLM"/>
    </source>
</evidence>
<dbReference type="Gene3D" id="3.10.180.10">
    <property type="entry name" value="2,3-Dihydroxybiphenyl 1,2-Dioxygenase, domain 1"/>
    <property type="match status" value="1"/>
</dbReference>
<dbReference type="EMBL" id="BMKM01000007">
    <property type="protein sequence ID" value="GGE27508.1"/>
    <property type="molecule type" value="Genomic_DNA"/>
</dbReference>
<sequence>MGRINLKAGKYIVLKIPMHLFEDTLHFYRDILLMDVEVKASFNAKKTKSAIIAFGNNTLRLEAEDQQLESNILLELSTDQMASAIEYFKANEVQIENSEASNHYLKDPAGNLIYLSTKD</sequence>
<comment type="caution">
    <text evidence="1">The sequence shown here is derived from an EMBL/GenBank/DDBJ whole genome shotgun (WGS) entry which is preliminary data.</text>
</comment>